<accession>A0A8K1GRP0</accession>
<keyword evidence="1" id="KW-0597">Phosphoprotein</keyword>
<dbReference type="EMBL" id="SWJQ01000082">
    <property type="protein sequence ID" value="TRZ23113.1"/>
    <property type="molecule type" value="Genomic_DNA"/>
</dbReference>
<evidence type="ECO:0000256" key="1">
    <source>
        <dbReference type="ARBA" id="ARBA00022553"/>
    </source>
</evidence>
<evidence type="ECO:0000313" key="3">
    <source>
        <dbReference type="EMBL" id="TRZ23113.1"/>
    </source>
</evidence>
<protein>
    <submittedName>
        <fullName evidence="3">Uncharacterized protein</fullName>
    </submittedName>
</protein>
<comment type="caution">
    <text evidence="3">The sequence shown here is derived from an EMBL/GenBank/DDBJ whole genome shotgun (WGS) entry which is preliminary data.</text>
</comment>
<organism evidence="3 4">
    <name type="scientific">Zosterops borbonicus</name>
    <dbReference type="NCBI Taxonomy" id="364589"/>
    <lineage>
        <taxon>Eukaryota</taxon>
        <taxon>Metazoa</taxon>
        <taxon>Chordata</taxon>
        <taxon>Craniata</taxon>
        <taxon>Vertebrata</taxon>
        <taxon>Euteleostomi</taxon>
        <taxon>Archelosauria</taxon>
        <taxon>Archosauria</taxon>
        <taxon>Dinosauria</taxon>
        <taxon>Saurischia</taxon>
        <taxon>Theropoda</taxon>
        <taxon>Coelurosauria</taxon>
        <taxon>Aves</taxon>
        <taxon>Neognathae</taxon>
        <taxon>Neoaves</taxon>
        <taxon>Telluraves</taxon>
        <taxon>Australaves</taxon>
        <taxon>Passeriformes</taxon>
        <taxon>Sylvioidea</taxon>
        <taxon>Zosteropidae</taxon>
        <taxon>Zosterops</taxon>
    </lineage>
</organism>
<sequence length="245" mass="27486">MHQQLLTAQQRQLAFILISPCASADCFSSKYFKCQTLDSVKYQKVRLGGQFAKRPVSPAGWDFWIEISQGASIKVHSRDVLDILDVLKFSSNCLCTSTDAHPKIKDMSLKPQERKEKWERHPGKKPRESENCVSAEPSENGHNNDAGSSEREAERGKERMKKKLPLKLSKQMKVPTSRSGRNSEEDSIREATSSQRSSSRDRLSDSSAQSLSGRGYSCDSESDIDDKTATELELTRIRSALITSK</sequence>
<dbReference type="PANTHER" id="PTHR14429:SF20">
    <property type="entry name" value="FIBROSIN-1-LIKE PROTEIN"/>
    <property type="match status" value="1"/>
</dbReference>
<gene>
    <name evidence="3" type="ORF">HGM15179_003967</name>
</gene>
<feature type="compositionally biased region" description="Low complexity" evidence="2">
    <location>
        <begin position="205"/>
        <end position="215"/>
    </location>
</feature>
<evidence type="ECO:0000256" key="2">
    <source>
        <dbReference type="SAM" id="MobiDB-lite"/>
    </source>
</evidence>
<dbReference type="InterPro" id="IPR023246">
    <property type="entry name" value="AUTS2"/>
</dbReference>
<keyword evidence="4" id="KW-1185">Reference proteome</keyword>
<dbReference type="Proteomes" id="UP000796761">
    <property type="component" value="Unassembled WGS sequence"/>
</dbReference>
<name>A0A8K1GRP0_9PASS</name>
<feature type="non-terminal residue" evidence="3">
    <location>
        <position position="1"/>
    </location>
</feature>
<feature type="region of interest" description="Disordered" evidence="2">
    <location>
        <begin position="105"/>
        <end position="230"/>
    </location>
</feature>
<proteinExistence type="predicted"/>
<reference evidence="3" key="1">
    <citation type="submission" date="2019-04" db="EMBL/GenBank/DDBJ databases">
        <title>Genome assembly of Zosterops borbonicus 15179.</title>
        <authorList>
            <person name="Leroy T."/>
            <person name="Anselmetti Y."/>
            <person name="Tilak M.-K."/>
            <person name="Nabholz B."/>
        </authorList>
    </citation>
    <scope>NUCLEOTIDE SEQUENCE</scope>
    <source>
        <strain evidence="3">HGM_15179</strain>
        <tissue evidence="3">Muscle</tissue>
    </source>
</reference>
<dbReference type="AlphaFoldDB" id="A0A8K1GRP0"/>
<evidence type="ECO:0000313" key="4">
    <source>
        <dbReference type="Proteomes" id="UP000796761"/>
    </source>
</evidence>
<feature type="compositionally biased region" description="Basic and acidic residues" evidence="2">
    <location>
        <begin position="148"/>
        <end position="157"/>
    </location>
</feature>
<feature type="compositionally biased region" description="Basic and acidic residues" evidence="2">
    <location>
        <begin position="105"/>
        <end position="130"/>
    </location>
</feature>
<dbReference type="PANTHER" id="PTHR14429">
    <property type="entry name" value="FIBROSIN FAMILY MEMBER"/>
    <property type="match status" value="1"/>
</dbReference>
<dbReference type="OrthoDB" id="9216782at2759"/>